<accession>A0A7G9R9U2</accession>
<dbReference type="PROSITE" id="PS51077">
    <property type="entry name" value="HTH_ICLR"/>
    <property type="match status" value="1"/>
</dbReference>
<dbReference type="PROSITE" id="PS51078">
    <property type="entry name" value="ICLR_ED"/>
    <property type="match status" value="1"/>
</dbReference>
<dbReference type="InterPro" id="IPR050707">
    <property type="entry name" value="HTH_MetabolicPath_Reg"/>
</dbReference>
<feature type="domain" description="HTH iclR-type" evidence="4">
    <location>
        <begin position="6"/>
        <end position="72"/>
    </location>
</feature>
<dbReference type="InterPro" id="IPR036388">
    <property type="entry name" value="WH-like_DNA-bd_sf"/>
</dbReference>
<evidence type="ECO:0000313" key="7">
    <source>
        <dbReference type="Proteomes" id="UP000515947"/>
    </source>
</evidence>
<dbReference type="PANTHER" id="PTHR30136:SF24">
    <property type="entry name" value="HTH-TYPE TRANSCRIPTIONAL REPRESSOR ALLR"/>
    <property type="match status" value="1"/>
</dbReference>
<gene>
    <name evidence="6" type="ORF">H9L09_18090</name>
</gene>
<evidence type="ECO:0000256" key="2">
    <source>
        <dbReference type="ARBA" id="ARBA00023125"/>
    </source>
</evidence>
<reference evidence="6 7" key="1">
    <citation type="submission" date="2020-08" db="EMBL/GenBank/DDBJ databases">
        <title>Genome sequence of Nocardioides mesophilus KACC 16243T.</title>
        <authorList>
            <person name="Hyun D.-W."/>
            <person name="Bae J.-W."/>
        </authorList>
    </citation>
    <scope>NUCLEOTIDE SEQUENCE [LARGE SCALE GENOMIC DNA]</scope>
    <source>
        <strain evidence="6 7">KACC 16243</strain>
    </source>
</reference>
<dbReference type="AlphaFoldDB" id="A0A7G9R9U2"/>
<keyword evidence="1" id="KW-0805">Transcription regulation</keyword>
<dbReference type="InterPro" id="IPR014757">
    <property type="entry name" value="Tscrpt_reg_IclR_C"/>
</dbReference>
<dbReference type="PANTHER" id="PTHR30136">
    <property type="entry name" value="HELIX-TURN-HELIX TRANSCRIPTIONAL REGULATOR, ICLR FAMILY"/>
    <property type="match status" value="1"/>
</dbReference>
<keyword evidence="2" id="KW-0238">DNA-binding</keyword>
<dbReference type="Proteomes" id="UP000515947">
    <property type="component" value="Chromosome"/>
</dbReference>
<dbReference type="Gene3D" id="1.10.10.10">
    <property type="entry name" value="Winged helix-like DNA-binding domain superfamily/Winged helix DNA-binding domain"/>
    <property type="match status" value="1"/>
</dbReference>
<dbReference type="GO" id="GO:0045892">
    <property type="term" value="P:negative regulation of DNA-templated transcription"/>
    <property type="evidence" value="ECO:0007669"/>
    <property type="project" value="TreeGrafter"/>
</dbReference>
<keyword evidence="3" id="KW-0804">Transcription</keyword>
<dbReference type="SUPFAM" id="SSF55781">
    <property type="entry name" value="GAF domain-like"/>
    <property type="match status" value="1"/>
</dbReference>
<organism evidence="6 7">
    <name type="scientific">Nocardioides mesophilus</name>
    <dbReference type="NCBI Taxonomy" id="433659"/>
    <lineage>
        <taxon>Bacteria</taxon>
        <taxon>Bacillati</taxon>
        <taxon>Actinomycetota</taxon>
        <taxon>Actinomycetes</taxon>
        <taxon>Propionibacteriales</taxon>
        <taxon>Nocardioidaceae</taxon>
        <taxon>Nocardioides</taxon>
    </lineage>
</organism>
<sequence length="256" mass="27607">MARANSTGLRRDLELLEVLASPEARRRDGLGVVRVAALAGRETTQVSRALATLCDAGLVDRDEETRAYRLGWRLYTLAAQTLEAHLDAVAKPFLLQVCDQVQETTHLCVLRGLDVVTVATQSQPHAFRVMWEGIPVAAPSTSAGRVLISEWPTEQVREIFTSERLSAGEGRCALTTTEQLLDELAAIRSRGYATVDEEFDVGLVGCSAPVRDARGRIVAAINIGAPKARLGSRLDAAGMLTAHYAGKMSEVLAQDG</sequence>
<feature type="domain" description="IclR-ED" evidence="5">
    <location>
        <begin position="73"/>
        <end position="256"/>
    </location>
</feature>
<dbReference type="Pfam" id="PF01614">
    <property type="entry name" value="IclR_C"/>
    <property type="match status" value="1"/>
</dbReference>
<dbReference type="KEGG" id="nmes:H9L09_18090"/>
<dbReference type="GO" id="GO:0003677">
    <property type="term" value="F:DNA binding"/>
    <property type="evidence" value="ECO:0007669"/>
    <property type="project" value="UniProtKB-KW"/>
</dbReference>
<evidence type="ECO:0000256" key="3">
    <source>
        <dbReference type="ARBA" id="ARBA00023163"/>
    </source>
</evidence>
<dbReference type="Gene3D" id="3.30.450.40">
    <property type="match status" value="1"/>
</dbReference>
<proteinExistence type="predicted"/>
<name>A0A7G9R9U2_9ACTN</name>
<dbReference type="SMART" id="SM00346">
    <property type="entry name" value="HTH_ICLR"/>
    <property type="match status" value="1"/>
</dbReference>
<dbReference type="EMBL" id="CP060713">
    <property type="protein sequence ID" value="QNN52367.1"/>
    <property type="molecule type" value="Genomic_DNA"/>
</dbReference>
<dbReference type="InterPro" id="IPR029016">
    <property type="entry name" value="GAF-like_dom_sf"/>
</dbReference>
<evidence type="ECO:0000256" key="1">
    <source>
        <dbReference type="ARBA" id="ARBA00023015"/>
    </source>
</evidence>
<dbReference type="SUPFAM" id="SSF46785">
    <property type="entry name" value="Winged helix' DNA-binding domain"/>
    <property type="match status" value="1"/>
</dbReference>
<dbReference type="InterPro" id="IPR036390">
    <property type="entry name" value="WH_DNA-bd_sf"/>
</dbReference>
<evidence type="ECO:0000313" key="6">
    <source>
        <dbReference type="EMBL" id="QNN52367.1"/>
    </source>
</evidence>
<dbReference type="RefSeq" id="WP_187578209.1">
    <property type="nucleotide sequence ID" value="NZ_CP060713.1"/>
</dbReference>
<dbReference type="InterPro" id="IPR005471">
    <property type="entry name" value="Tscrpt_reg_IclR_N"/>
</dbReference>
<dbReference type="GO" id="GO:0003700">
    <property type="term" value="F:DNA-binding transcription factor activity"/>
    <property type="evidence" value="ECO:0007669"/>
    <property type="project" value="TreeGrafter"/>
</dbReference>
<keyword evidence="7" id="KW-1185">Reference proteome</keyword>
<evidence type="ECO:0000259" key="5">
    <source>
        <dbReference type="PROSITE" id="PS51078"/>
    </source>
</evidence>
<evidence type="ECO:0000259" key="4">
    <source>
        <dbReference type="PROSITE" id="PS51077"/>
    </source>
</evidence>
<protein>
    <submittedName>
        <fullName evidence="6">IclR family transcriptional regulator</fullName>
    </submittedName>
</protein>